<evidence type="ECO:0000313" key="3">
    <source>
        <dbReference type="Proteomes" id="UP000046392"/>
    </source>
</evidence>
<feature type="transmembrane region" description="Helical" evidence="2">
    <location>
        <begin position="144"/>
        <end position="164"/>
    </location>
</feature>
<keyword evidence="3" id="KW-1185">Reference proteome</keyword>
<protein>
    <submittedName>
        <fullName evidence="4">Uncharacterized protein</fullName>
    </submittedName>
</protein>
<feature type="region of interest" description="Disordered" evidence="1">
    <location>
        <begin position="1"/>
        <end position="86"/>
    </location>
</feature>
<evidence type="ECO:0000256" key="1">
    <source>
        <dbReference type="SAM" id="MobiDB-lite"/>
    </source>
</evidence>
<sequence>MSADASISKPKTPLPQRRRSNSRSRISKTEQRPRSSSKSRKTTNTEPRKSKTTKINPKDRSRSRNKVADVTNKNVEKKEVRNLEKEKPIVEPTRMVLRKRALPKDQGTETTRPITPQKPVKEIPKTSVGCRMSKLCHHVNANKLSYLMAIVFLISLTLTIFNGYDIQKHIDQFRIKIVRFLESQKKKVSH</sequence>
<proteinExistence type="predicted"/>
<feature type="compositionally biased region" description="Basic residues" evidence="1">
    <location>
        <begin position="16"/>
        <end position="26"/>
    </location>
</feature>
<dbReference type="AlphaFoldDB" id="A0A0N5BXT4"/>
<evidence type="ECO:0000313" key="4">
    <source>
        <dbReference type="WBParaSite" id="SPAL_0001060200.1"/>
    </source>
</evidence>
<organism evidence="3 4">
    <name type="scientific">Strongyloides papillosus</name>
    <name type="common">Intestinal threadworm</name>
    <dbReference type="NCBI Taxonomy" id="174720"/>
    <lineage>
        <taxon>Eukaryota</taxon>
        <taxon>Metazoa</taxon>
        <taxon>Ecdysozoa</taxon>
        <taxon>Nematoda</taxon>
        <taxon>Chromadorea</taxon>
        <taxon>Rhabditida</taxon>
        <taxon>Tylenchina</taxon>
        <taxon>Panagrolaimomorpha</taxon>
        <taxon>Strongyloidoidea</taxon>
        <taxon>Strongyloididae</taxon>
        <taxon>Strongyloides</taxon>
    </lineage>
</organism>
<evidence type="ECO:0000256" key="2">
    <source>
        <dbReference type="SAM" id="Phobius"/>
    </source>
</evidence>
<reference evidence="4" key="1">
    <citation type="submission" date="2017-02" db="UniProtKB">
        <authorList>
            <consortium name="WormBaseParasite"/>
        </authorList>
    </citation>
    <scope>IDENTIFICATION</scope>
</reference>
<dbReference type="Proteomes" id="UP000046392">
    <property type="component" value="Unplaced"/>
</dbReference>
<dbReference type="WBParaSite" id="SPAL_0001060200.1">
    <property type="protein sequence ID" value="SPAL_0001060200.1"/>
    <property type="gene ID" value="SPAL_0001060200"/>
</dbReference>
<keyword evidence="2" id="KW-1133">Transmembrane helix</keyword>
<accession>A0A0N5BXT4</accession>
<keyword evidence="2" id="KW-0472">Membrane</keyword>
<feature type="compositionally biased region" description="Basic and acidic residues" evidence="1">
    <location>
        <begin position="74"/>
        <end position="86"/>
    </location>
</feature>
<keyword evidence="2" id="KW-0812">Transmembrane</keyword>
<name>A0A0N5BXT4_STREA</name>